<feature type="domain" description="ABC transmembrane type-1" evidence="8">
    <location>
        <begin position="11"/>
        <end position="220"/>
    </location>
</feature>
<dbReference type="Pfam" id="PF00528">
    <property type="entry name" value="BPD_transp_1"/>
    <property type="match status" value="1"/>
</dbReference>
<dbReference type="InterPro" id="IPR035906">
    <property type="entry name" value="MetI-like_sf"/>
</dbReference>
<dbReference type="SUPFAM" id="SSF161098">
    <property type="entry name" value="MetI-like"/>
    <property type="match status" value="1"/>
</dbReference>
<accession>A0ABQ4N0H5</accession>
<evidence type="ECO:0000259" key="8">
    <source>
        <dbReference type="PROSITE" id="PS50928"/>
    </source>
</evidence>
<evidence type="ECO:0000256" key="2">
    <source>
        <dbReference type="ARBA" id="ARBA00022448"/>
    </source>
</evidence>
<evidence type="ECO:0000256" key="6">
    <source>
        <dbReference type="ARBA" id="ARBA00023136"/>
    </source>
</evidence>
<evidence type="ECO:0000256" key="7">
    <source>
        <dbReference type="RuleBase" id="RU363032"/>
    </source>
</evidence>
<comment type="subcellular location">
    <subcellularLocation>
        <location evidence="1 7">Cell membrane</location>
        <topology evidence="1 7">Multi-pass membrane protein</topology>
    </subcellularLocation>
</comment>
<dbReference type="InterPro" id="IPR051393">
    <property type="entry name" value="ABC_transporter_permease"/>
</dbReference>
<feature type="transmembrane region" description="Helical" evidence="7">
    <location>
        <begin position="96"/>
        <end position="121"/>
    </location>
</feature>
<evidence type="ECO:0000256" key="1">
    <source>
        <dbReference type="ARBA" id="ARBA00004651"/>
    </source>
</evidence>
<evidence type="ECO:0000256" key="5">
    <source>
        <dbReference type="ARBA" id="ARBA00022989"/>
    </source>
</evidence>
<dbReference type="InterPro" id="IPR000515">
    <property type="entry name" value="MetI-like"/>
</dbReference>
<dbReference type="Proteomes" id="UP000680304">
    <property type="component" value="Unassembled WGS sequence"/>
</dbReference>
<reference evidence="9 10" key="1">
    <citation type="submission" date="2021-04" db="EMBL/GenBank/DDBJ databases">
        <title>Draft genome sequence of Paenibacillus cisolokensis, LC2-13A.</title>
        <authorList>
            <person name="Uke A."/>
            <person name="Chhe C."/>
            <person name="Baramee S."/>
            <person name="Kosugi A."/>
        </authorList>
    </citation>
    <scope>NUCLEOTIDE SEQUENCE [LARGE SCALE GENOMIC DNA]</scope>
    <source>
        <strain evidence="9 10">LC2-13A</strain>
    </source>
</reference>
<keyword evidence="10" id="KW-1185">Reference proteome</keyword>
<feature type="transmembrane region" description="Helical" evidence="7">
    <location>
        <begin position="202"/>
        <end position="223"/>
    </location>
</feature>
<feature type="transmembrane region" description="Helical" evidence="7">
    <location>
        <begin position="15"/>
        <end position="36"/>
    </location>
</feature>
<proteinExistence type="inferred from homology"/>
<feature type="transmembrane region" description="Helical" evidence="7">
    <location>
        <begin position="142"/>
        <end position="164"/>
    </location>
</feature>
<evidence type="ECO:0000313" key="10">
    <source>
        <dbReference type="Proteomes" id="UP000680304"/>
    </source>
</evidence>
<dbReference type="PROSITE" id="PS50928">
    <property type="entry name" value="ABC_TM1"/>
    <property type="match status" value="1"/>
</dbReference>
<dbReference type="CDD" id="cd06261">
    <property type="entry name" value="TM_PBP2"/>
    <property type="match status" value="1"/>
</dbReference>
<keyword evidence="3" id="KW-1003">Cell membrane</keyword>
<keyword evidence="2 7" id="KW-0813">Transport</keyword>
<dbReference type="Gene3D" id="1.10.3720.10">
    <property type="entry name" value="MetI-like"/>
    <property type="match status" value="1"/>
</dbReference>
<comment type="similarity">
    <text evidence="7">Belongs to the binding-protein-dependent transport system permease family.</text>
</comment>
<keyword evidence="6 7" id="KW-0472">Membrane</keyword>
<gene>
    <name evidence="9" type="ORF">PACILC2_02180</name>
</gene>
<keyword evidence="5 7" id="KW-1133">Transmembrane helix</keyword>
<name>A0ABQ4N0H5_9BACL</name>
<organism evidence="9 10">
    <name type="scientific">Paenibacillus cisolokensis</name>
    <dbReference type="NCBI Taxonomy" id="1658519"/>
    <lineage>
        <taxon>Bacteria</taxon>
        <taxon>Bacillati</taxon>
        <taxon>Bacillota</taxon>
        <taxon>Bacilli</taxon>
        <taxon>Bacillales</taxon>
        <taxon>Paenibacillaceae</taxon>
        <taxon>Paenibacillus</taxon>
    </lineage>
</organism>
<dbReference type="PANTHER" id="PTHR30193">
    <property type="entry name" value="ABC TRANSPORTER PERMEASE PROTEIN"/>
    <property type="match status" value="1"/>
</dbReference>
<dbReference type="PANTHER" id="PTHR30193:SF37">
    <property type="entry name" value="INNER MEMBRANE ABC TRANSPORTER PERMEASE PROTEIN YCJO"/>
    <property type="match status" value="1"/>
</dbReference>
<protein>
    <recommendedName>
        <fullName evidence="8">ABC transmembrane type-1 domain-containing protein</fullName>
    </recommendedName>
</protein>
<comment type="caution">
    <text evidence="9">The sequence shown here is derived from an EMBL/GenBank/DDBJ whole genome shotgun (WGS) entry which is preliminary data.</text>
</comment>
<dbReference type="RefSeq" id="WP_213526884.1">
    <property type="nucleotide sequence ID" value="NZ_BOVJ01000006.1"/>
</dbReference>
<dbReference type="EMBL" id="BOVJ01000006">
    <property type="protein sequence ID" value="GIQ61650.1"/>
    <property type="molecule type" value="Genomic_DNA"/>
</dbReference>
<evidence type="ECO:0000256" key="3">
    <source>
        <dbReference type="ARBA" id="ARBA00022475"/>
    </source>
</evidence>
<evidence type="ECO:0000256" key="4">
    <source>
        <dbReference type="ARBA" id="ARBA00022692"/>
    </source>
</evidence>
<sequence>MISDQVFISSVFKTLIYMAGSVGGEVVLGMTLALLVSQGLKVSGPLRAVLLLPMMISPVAVGLIWRLLYNPEFGLINTTLKAIGLPAVGWLSDANAAMAAIILSDIWQWTAYVYLILLAGLESLPREPFESAEVDGATAWQQFWYVTLPMLKPTLFVAVLFRALDALKAFDKVVILTQGGPGDATELASLFAYKITFRYWELGYGSLIAGVLIMIGALLSWSLNKLIRSGDSNDK</sequence>
<feature type="transmembrane region" description="Helical" evidence="7">
    <location>
        <begin position="48"/>
        <end position="68"/>
    </location>
</feature>
<evidence type="ECO:0000313" key="9">
    <source>
        <dbReference type="EMBL" id="GIQ61650.1"/>
    </source>
</evidence>
<keyword evidence="4 7" id="KW-0812">Transmembrane</keyword>